<keyword evidence="2" id="KW-0645">Protease</keyword>
<dbReference type="EMBL" id="CCRF01000054">
    <property type="protein sequence ID" value="CEE01685.1"/>
    <property type="molecule type" value="Genomic_DNA"/>
</dbReference>
<sequence length="388" mass="41505">MKKPLTALSATIVLGIGAFSSVPTYTYAETGNSIQSKIIQNQTEKAKIDEQIARLEQTIAENQKIMEETTEKIAATQAKIEQLQAEKAAIQEQMAKREEQIKNRLRVMQAGGGPLGYLEVLLGATDFEDFISRASAISTLTKADQDLITKQEEDKRAIEETEKAAQDELNKLNDMKEELAGMQSQIAEQKSQAESIKQQLATEGEQLLAQKLAAEQAAQQAALQAAVTASTNNSTNNTSSKTAVAKGNKPSSSSFVPTVSGGNAINTVISAGKQFLGNSSYGFGKADPVNGVFDCSGFVNWAFAQAGISVGRSTGVLVGQGTKVAPSDMRPGDLVFFNTDGRTNGHVGIYLGNGQFIGSQTSYGVRIENMTSGYWANAFNGNVRRIIN</sequence>
<dbReference type="SUPFAM" id="SSF54001">
    <property type="entry name" value="Cysteine proteinases"/>
    <property type="match status" value="1"/>
</dbReference>
<gene>
    <name evidence="9" type="ORF">BT1A1_1860</name>
</gene>
<dbReference type="AlphaFoldDB" id="A0A090J1F4"/>
<dbReference type="Gene3D" id="3.90.1720.10">
    <property type="entry name" value="endopeptidase domain like (from Nostoc punctiforme)"/>
    <property type="match status" value="1"/>
</dbReference>
<proteinExistence type="inferred from homology"/>
<reference evidence="9 10" key="1">
    <citation type="submission" date="2014-07" db="EMBL/GenBank/DDBJ databases">
        <authorList>
            <person name="Wibberg Daniel"/>
        </authorList>
    </citation>
    <scope>NUCLEOTIDE SEQUENCE [LARGE SCALE GENOMIC DNA]</scope>
</reference>
<evidence type="ECO:0000256" key="2">
    <source>
        <dbReference type="ARBA" id="ARBA00022670"/>
    </source>
</evidence>
<dbReference type="Gene3D" id="6.10.250.3150">
    <property type="match status" value="1"/>
</dbReference>
<protein>
    <submittedName>
        <fullName evidence="9">NLP/P60 protein</fullName>
    </submittedName>
</protein>
<feature type="region of interest" description="Disordered" evidence="7">
    <location>
        <begin position="229"/>
        <end position="256"/>
    </location>
</feature>
<evidence type="ECO:0000259" key="8">
    <source>
        <dbReference type="PROSITE" id="PS51935"/>
    </source>
</evidence>
<evidence type="ECO:0000256" key="3">
    <source>
        <dbReference type="ARBA" id="ARBA00022729"/>
    </source>
</evidence>
<dbReference type="PROSITE" id="PS51935">
    <property type="entry name" value="NLPC_P60"/>
    <property type="match status" value="1"/>
</dbReference>
<feature type="coiled-coil region" evidence="6">
    <location>
        <begin position="38"/>
        <end position="103"/>
    </location>
</feature>
<accession>A0A090J1F4</accession>
<keyword evidence="3" id="KW-0732">Signal</keyword>
<feature type="domain" description="NlpC/P60" evidence="8">
    <location>
        <begin position="262"/>
        <end position="386"/>
    </location>
</feature>
<feature type="compositionally biased region" description="Low complexity" evidence="7">
    <location>
        <begin position="229"/>
        <end position="245"/>
    </location>
</feature>
<dbReference type="GO" id="GO:0006508">
    <property type="term" value="P:proteolysis"/>
    <property type="evidence" value="ECO:0007669"/>
    <property type="project" value="UniProtKB-KW"/>
</dbReference>
<keyword evidence="4" id="KW-0378">Hydrolase</keyword>
<dbReference type="InterPro" id="IPR038765">
    <property type="entry name" value="Papain-like_cys_pep_sf"/>
</dbReference>
<dbReference type="Pfam" id="PF24568">
    <property type="entry name" value="CC_PcsB"/>
    <property type="match status" value="1"/>
</dbReference>
<name>A0A090J1F4_9BACI</name>
<evidence type="ECO:0000313" key="9">
    <source>
        <dbReference type="EMBL" id="CEE01685.1"/>
    </source>
</evidence>
<feature type="coiled-coil region" evidence="6">
    <location>
        <begin position="148"/>
        <end position="206"/>
    </location>
</feature>
<dbReference type="PANTHER" id="PTHR47053:SF1">
    <property type="entry name" value="MUREIN DD-ENDOPEPTIDASE MEPH-RELATED"/>
    <property type="match status" value="1"/>
</dbReference>
<dbReference type="InterPro" id="IPR051202">
    <property type="entry name" value="Peptidase_C40"/>
</dbReference>
<evidence type="ECO:0000256" key="5">
    <source>
        <dbReference type="ARBA" id="ARBA00022807"/>
    </source>
</evidence>
<dbReference type="Proteomes" id="UP000040576">
    <property type="component" value="Unassembled WGS sequence"/>
</dbReference>
<dbReference type="InterPro" id="IPR000064">
    <property type="entry name" value="NLP_P60_dom"/>
</dbReference>
<dbReference type="RefSeq" id="WP_034770351.1">
    <property type="nucleotide sequence ID" value="NZ_CCRF01000054.1"/>
</dbReference>
<keyword evidence="10" id="KW-1185">Reference proteome</keyword>
<dbReference type="GO" id="GO:0008234">
    <property type="term" value="F:cysteine-type peptidase activity"/>
    <property type="evidence" value="ECO:0007669"/>
    <property type="project" value="UniProtKB-KW"/>
</dbReference>
<comment type="similarity">
    <text evidence="1">Belongs to the peptidase C40 family.</text>
</comment>
<evidence type="ECO:0000256" key="4">
    <source>
        <dbReference type="ARBA" id="ARBA00022801"/>
    </source>
</evidence>
<keyword evidence="5" id="KW-0788">Thiol protease</keyword>
<evidence type="ECO:0000256" key="6">
    <source>
        <dbReference type="SAM" id="Coils"/>
    </source>
</evidence>
<dbReference type="PANTHER" id="PTHR47053">
    <property type="entry name" value="MUREIN DD-ENDOPEPTIDASE MEPH-RELATED"/>
    <property type="match status" value="1"/>
</dbReference>
<dbReference type="InterPro" id="IPR057309">
    <property type="entry name" value="PcsB_CC"/>
</dbReference>
<evidence type="ECO:0000256" key="7">
    <source>
        <dbReference type="SAM" id="MobiDB-lite"/>
    </source>
</evidence>
<organism evidence="9 10">
    <name type="scientific">Caldibacillus thermoamylovorans</name>
    <dbReference type="NCBI Taxonomy" id="35841"/>
    <lineage>
        <taxon>Bacteria</taxon>
        <taxon>Bacillati</taxon>
        <taxon>Bacillota</taxon>
        <taxon>Bacilli</taxon>
        <taxon>Bacillales</taxon>
        <taxon>Bacillaceae</taxon>
        <taxon>Caldibacillus</taxon>
    </lineage>
</organism>
<evidence type="ECO:0000256" key="1">
    <source>
        <dbReference type="ARBA" id="ARBA00007074"/>
    </source>
</evidence>
<dbReference type="Pfam" id="PF00877">
    <property type="entry name" value="NLPC_P60"/>
    <property type="match status" value="1"/>
</dbReference>
<keyword evidence="6" id="KW-0175">Coiled coil</keyword>
<evidence type="ECO:0000313" key="10">
    <source>
        <dbReference type="Proteomes" id="UP000040576"/>
    </source>
</evidence>